<dbReference type="PANTHER" id="PTHR30487:SF0">
    <property type="entry name" value="PREPILIN LEADER PEPTIDASE_N-METHYLTRANSFERASE-RELATED"/>
    <property type="match status" value="1"/>
</dbReference>
<feature type="transmembrane region" description="Helical" evidence="2">
    <location>
        <begin position="216"/>
        <end position="233"/>
    </location>
</feature>
<name>A0A6I1MU05_9CLOT</name>
<feature type="transmembrane region" description="Helical" evidence="2">
    <location>
        <begin position="116"/>
        <end position="140"/>
    </location>
</feature>
<proteinExistence type="inferred from homology"/>
<organism evidence="4 5">
    <name type="scientific">Clostridium tarantellae</name>
    <dbReference type="NCBI Taxonomy" id="39493"/>
    <lineage>
        <taxon>Bacteria</taxon>
        <taxon>Bacillati</taxon>
        <taxon>Bacillota</taxon>
        <taxon>Clostridia</taxon>
        <taxon>Eubacteriales</taxon>
        <taxon>Clostridiaceae</taxon>
        <taxon>Clostridium</taxon>
    </lineage>
</organism>
<dbReference type="EMBL" id="WHJC01000098">
    <property type="protein sequence ID" value="MPQ43719.1"/>
    <property type="molecule type" value="Genomic_DNA"/>
</dbReference>
<feature type="transmembrane region" description="Helical" evidence="2">
    <location>
        <begin position="94"/>
        <end position="110"/>
    </location>
</feature>
<dbReference type="PANTHER" id="PTHR30487">
    <property type="entry name" value="TYPE 4 PREPILIN-LIKE PROTEINS LEADER PEPTIDE-PROCESSING ENZYME"/>
    <property type="match status" value="1"/>
</dbReference>
<feature type="transmembrane region" description="Helical" evidence="2">
    <location>
        <begin position="67"/>
        <end position="87"/>
    </location>
</feature>
<dbReference type="OrthoDB" id="9789291at2"/>
<gene>
    <name evidence="4" type="ORF">GBZ86_08110</name>
</gene>
<dbReference type="InterPro" id="IPR050882">
    <property type="entry name" value="Prepilin_peptidase/N-MTase"/>
</dbReference>
<comment type="caution">
    <text evidence="4">The sequence shown here is derived from an EMBL/GenBank/DDBJ whole genome shotgun (WGS) entry which is preliminary data.</text>
</comment>
<dbReference type="InterPro" id="IPR000045">
    <property type="entry name" value="Prepilin_IV_endopep_pep"/>
</dbReference>
<evidence type="ECO:0000256" key="1">
    <source>
        <dbReference type="ARBA" id="ARBA00005801"/>
    </source>
</evidence>
<accession>A0A6I1MU05</accession>
<feature type="transmembrane region" description="Helical" evidence="2">
    <location>
        <begin position="147"/>
        <end position="169"/>
    </location>
</feature>
<comment type="similarity">
    <text evidence="1">Belongs to the peptidase A24 family.</text>
</comment>
<reference evidence="4 5" key="1">
    <citation type="submission" date="2019-10" db="EMBL/GenBank/DDBJ databases">
        <title>The Genome Sequence of Clostridium tarantellae Isolated from Fish Brain.</title>
        <authorList>
            <person name="Bano L."/>
            <person name="Kiel M."/>
            <person name="Sales G."/>
            <person name="Doxey A.C."/>
            <person name="Mansfield M.J."/>
            <person name="Schiavone M."/>
            <person name="Rossetto O."/>
            <person name="Pirazzini M."/>
            <person name="Dobrindt U."/>
            <person name="Montecucco C."/>
        </authorList>
    </citation>
    <scope>NUCLEOTIDE SEQUENCE [LARGE SCALE GENOMIC DNA]</scope>
    <source>
        <strain evidence="4 5">DSM 3997</strain>
    </source>
</reference>
<keyword evidence="2" id="KW-0812">Transmembrane</keyword>
<keyword evidence="5" id="KW-1185">Reference proteome</keyword>
<keyword evidence="2" id="KW-0472">Membrane</keyword>
<sequence>MLVFIIALFVGSLINKIVFILEQEEDIKYYLKYNQYYSKKIFAFSKLPIIKHLLFKDDNNHLKNKKINRYIFIEILTASVITSLYIIFPNKFMFFKYAIFITMLLIIAIIDYDTQYVYSITTYIGIGIGIIFFIFEWYLFQILPIKYILGSLISFFIIGLISYSTKAMGQGDIEVAAFIGIFLGAENSINFIAISFIVAAIISLILILFKKKTRKDYISFAPSLAISAYFILIS</sequence>
<evidence type="ECO:0000256" key="2">
    <source>
        <dbReference type="SAM" id="Phobius"/>
    </source>
</evidence>
<evidence type="ECO:0000259" key="3">
    <source>
        <dbReference type="Pfam" id="PF01478"/>
    </source>
</evidence>
<dbReference type="GO" id="GO:0004190">
    <property type="term" value="F:aspartic-type endopeptidase activity"/>
    <property type="evidence" value="ECO:0007669"/>
    <property type="project" value="InterPro"/>
</dbReference>
<dbReference type="Pfam" id="PF01478">
    <property type="entry name" value="Peptidase_A24"/>
    <property type="match status" value="1"/>
</dbReference>
<dbReference type="GO" id="GO:0006465">
    <property type="term" value="P:signal peptide processing"/>
    <property type="evidence" value="ECO:0007669"/>
    <property type="project" value="TreeGrafter"/>
</dbReference>
<dbReference type="GO" id="GO:0005886">
    <property type="term" value="C:plasma membrane"/>
    <property type="evidence" value="ECO:0007669"/>
    <property type="project" value="TreeGrafter"/>
</dbReference>
<keyword evidence="2" id="KW-1133">Transmembrane helix</keyword>
<evidence type="ECO:0000313" key="5">
    <source>
        <dbReference type="Proteomes" id="UP000430345"/>
    </source>
</evidence>
<dbReference type="Gene3D" id="1.20.120.1220">
    <property type="match status" value="1"/>
</dbReference>
<dbReference type="RefSeq" id="WP_152889489.1">
    <property type="nucleotide sequence ID" value="NZ_WHJC01000098.1"/>
</dbReference>
<evidence type="ECO:0000313" key="4">
    <source>
        <dbReference type="EMBL" id="MPQ43719.1"/>
    </source>
</evidence>
<feature type="transmembrane region" description="Helical" evidence="2">
    <location>
        <begin position="189"/>
        <end position="209"/>
    </location>
</feature>
<dbReference type="AlphaFoldDB" id="A0A6I1MU05"/>
<protein>
    <recommendedName>
        <fullName evidence="3">Prepilin type IV endopeptidase peptidase domain-containing protein</fullName>
    </recommendedName>
</protein>
<feature type="domain" description="Prepilin type IV endopeptidase peptidase" evidence="3">
    <location>
        <begin position="99"/>
        <end position="204"/>
    </location>
</feature>
<dbReference type="Proteomes" id="UP000430345">
    <property type="component" value="Unassembled WGS sequence"/>
</dbReference>